<dbReference type="EMBL" id="MCFL01000116">
    <property type="protein sequence ID" value="ORZ29926.1"/>
    <property type="molecule type" value="Genomic_DNA"/>
</dbReference>
<organism evidence="2 3">
    <name type="scientific">Catenaria anguillulae PL171</name>
    <dbReference type="NCBI Taxonomy" id="765915"/>
    <lineage>
        <taxon>Eukaryota</taxon>
        <taxon>Fungi</taxon>
        <taxon>Fungi incertae sedis</taxon>
        <taxon>Blastocladiomycota</taxon>
        <taxon>Blastocladiomycetes</taxon>
        <taxon>Blastocladiales</taxon>
        <taxon>Catenariaceae</taxon>
        <taxon>Catenaria</taxon>
    </lineage>
</organism>
<accession>A0A1Y2H5T0</accession>
<name>A0A1Y2H5T0_9FUNG</name>
<evidence type="ECO:0000313" key="2">
    <source>
        <dbReference type="EMBL" id="ORZ29926.1"/>
    </source>
</evidence>
<evidence type="ECO:0000256" key="1">
    <source>
        <dbReference type="SAM" id="Coils"/>
    </source>
</evidence>
<proteinExistence type="predicted"/>
<gene>
    <name evidence="2" type="ORF">BCR44DRAFT_23390</name>
</gene>
<reference evidence="2 3" key="1">
    <citation type="submission" date="2016-07" db="EMBL/GenBank/DDBJ databases">
        <title>Pervasive Adenine N6-methylation of Active Genes in Fungi.</title>
        <authorList>
            <consortium name="DOE Joint Genome Institute"/>
            <person name="Mondo S.J."/>
            <person name="Dannebaum R.O."/>
            <person name="Kuo R.C."/>
            <person name="Labutti K."/>
            <person name="Haridas S."/>
            <person name="Kuo A."/>
            <person name="Salamov A."/>
            <person name="Ahrendt S.R."/>
            <person name="Lipzen A."/>
            <person name="Sullivan W."/>
            <person name="Andreopoulos W.B."/>
            <person name="Clum A."/>
            <person name="Lindquist E."/>
            <person name="Daum C."/>
            <person name="Ramamoorthy G.K."/>
            <person name="Gryganskyi A."/>
            <person name="Culley D."/>
            <person name="Magnuson J.K."/>
            <person name="James T.Y."/>
            <person name="O'Malley M.A."/>
            <person name="Stajich J.E."/>
            <person name="Spatafora J.W."/>
            <person name="Visel A."/>
            <person name="Grigoriev I.V."/>
        </authorList>
    </citation>
    <scope>NUCLEOTIDE SEQUENCE [LARGE SCALE GENOMIC DNA]</scope>
    <source>
        <strain evidence="2 3">PL171</strain>
    </source>
</reference>
<dbReference type="Gene3D" id="1.20.120.1750">
    <property type="match status" value="1"/>
</dbReference>
<comment type="caution">
    <text evidence="2">The sequence shown here is derived from an EMBL/GenBank/DDBJ whole genome shotgun (WGS) entry which is preliminary data.</text>
</comment>
<keyword evidence="3" id="KW-1185">Reference proteome</keyword>
<feature type="coiled-coil region" evidence="1">
    <location>
        <begin position="1"/>
        <end position="28"/>
    </location>
</feature>
<dbReference type="AlphaFoldDB" id="A0A1Y2H5T0"/>
<dbReference type="Proteomes" id="UP000193411">
    <property type="component" value="Unassembled WGS sequence"/>
</dbReference>
<dbReference type="OrthoDB" id="69641at2759"/>
<protein>
    <recommendedName>
        <fullName evidence="4">RING-type domain-containing protein</fullName>
    </recommendedName>
</protein>
<dbReference type="SUPFAM" id="SSF57850">
    <property type="entry name" value="RING/U-box"/>
    <property type="match status" value="1"/>
</dbReference>
<keyword evidence="1" id="KW-0175">Coiled coil</keyword>
<evidence type="ECO:0008006" key="4">
    <source>
        <dbReference type="Google" id="ProtNLM"/>
    </source>
</evidence>
<evidence type="ECO:0000313" key="3">
    <source>
        <dbReference type="Proteomes" id="UP000193411"/>
    </source>
</evidence>
<sequence>MESLTNEIADLERRKVACEEKKVQLRHIQHQARRCLQFNEGNIATIGEQLNNVLGGGQIEINNNRRAFVVPCPLNACNGFLSNRYKCGACDTFVCKDCREPKQSENDPTHTCDPNTVASVQLLKRDSKPCPQCNSMIFRVSGCPQMWCTQCQVAFDWNTGRIDSGPIHNPHFIEYQRSQGRDTSRPQLAMCGRRLNLPKIYRDLFEKSTLCHYYLTSTSSPRTRYPEGTWTFLDNLYQLILHIRNAHIPQLQQRMYRDAPQEDATRDIRIQFIQGNISEEQTKKLLQRREQMHSLYNGYIQIYNMFVTSAEDLLVRIAEYSEQPVITNEDLNSLFSEVESLRNYTNFQIWNQAKRFGHKALNLYITSNLTHNQNYIYAFASEQKHDKPLKLESGADYAQLPFARRSLYRGVYNAFR</sequence>